<dbReference type="SUPFAM" id="SSF53062">
    <property type="entry name" value="PTS system fructose IIA component-like"/>
    <property type="match status" value="1"/>
</dbReference>
<dbReference type="Gene3D" id="3.40.50.510">
    <property type="entry name" value="Phosphotransferase system, mannose-type IIA component"/>
    <property type="match status" value="1"/>
</dbReference>
<keyword evidence="4" id="KW-1185">Reference proteome</keyword>
<dbReference type="GO" id="GO:0016740">
    <property type="term" value="F:transferase activity"/>
    <property type="evidence" value="ECO:0007669"/>
    <property type="project" value="UniProtKB-KW"/>
</dbReference>
<dbReference type="RefSeq" id="WP_209526471.1">
    <property type="nucleotide sequence ID" value="NZ_JAEEGA010000004.1"/>
</dbReference>
<protein>
    <submittedName>
        <fullName evidence="3">PTS fructose IIA subunit family protein</fullName>
    </submittedName>
</protein>
<gene>
    <name evidence="3" type="ORF">I6N95_07945</name>
</gene>
<dbReference type="PROSITE" id="PS51096">
    <property type="entry name" value="PTS_EIIA_TYPE_4"/>
    <property type="match status" value="1"/>
</dbReference>
<dbReference type="GO" id="GO:0009401">
    <property type="term" value="P:phosphoenolpyruvate-dependent sugar phosphotransferase system"/>
    <property type="evidence" value="ECO:0007669"/>
    <property type="project" value="InterPro"/>
</dbReference>
<dbReference type="GO" id="GO:0016020">
    <property type="term" value="C:membrane"/>
    <property type="evidence" value="ECO:0007669"/>
    <property type="project" value="InterPro"/>
</dbReference>
<keyword evidence="1" id="KW-0808">Transferase</keyword>
<evidence type="ECO:0000256" key="1">
    <source>
        <dbReference type="ARBA" id="ARBA00022679"/>
    </source>
</evidence>
<dbReference type="InterPro" id="IPR004701">
    <property type="entry name" value="PTS_EIIA_man-typ"/>
</dbReference>
<dbReference type="InterPro" id="IPR036662">
    <property type="entry name" value="PTS_EIIA_man-typ_sf"/>
</dbReference>
<dbReference type="EMBL" id="JAEEGA010000004">
    <property type="protein sequence ID" value="MBP1040933.1"/>
    <property type="molecule type" value="Genomic_DNA"/>
</dbReference>
<evidence type="ECO:0000313" key="4">
    <source>
        <dbReference type="Proteomes" id="UP000674938"/>
    </source>
</evidence>
<proteinExistence type="predicted"/>
<dbReference type="Pfam" id="PF03610">
    <property type="entry name" value="EIIA-man"/>
    <property type="match status" value="1"/>
</dbReference>
<dbReference type="PANTHER" id="PTHR33799:SF1">
    <property type="entry name" value="PTS SYSTEM MANNOSE-SPECIFIC EIIAB COMPONENT-RELATED"/>
    <property type="match status" value="1"/>
</dbReference>
<feature type="domain" description="PTS EIIA type-4" evidence="2">
    <location>
        <begin position="1"/>
        <end position="133"/>
    </location>
</feature>
<name>A0A940SW23_9ENTE</name>
<dbReference type="PANTHER" id="PTHR33799">
    <property type="entry name" value="PTS PERMEASE-RELATED-RELATED"/>
    <property type="match status" value="1"/>
</dbReference>
<evidence type="ECO:0000313" key="3">
    <source>
        <dbReference type="EMBL" id="MBP1040933.1"/>
    </source>
</evidence>
<dbReference type="InterPro" id="IPR051471">
    <property type="entry name" value="Bacterial_PTS_sugar_comp"/>
</dbReference>
<reference evidence="3" key="1">
    <citation type="submission" date="2020-12" db="EMBL/GenBank/DDBJ databases">
        <title>Vagococcus allomyrinae sp. nov. and Enterococcus lavae sp. nov., isolated from the larvae of Allomyrina dichotoma.</title>
        <authorList>
            <person name="Lee S.D."/>
        </authorList>
    </citation>
    <scope>NUCLEOTIDE SEQUENCE</scope>
    <source>
        <strain evidence="3">BWB3-3</strain>
    </source>
</reference>
<accession>A0A940SW23</accession>
<sequence>MKKLIIATHGELAQGFKNALELIAGSTAQEITTYSLVPGKSATDFMAEIAKEMHAQPEQQFIIMGDLYGASIVNAMLSLGHYPNGVLLSGVNLGLALQVLLDGSEVISDATIDEMIAEAQQGIRRIQLDHEALVDEDF</sequence>
<comment type="caution">
    <text evidence="3">The sequence shown here is derived from an EMBL/GenBank/DDBJ whole genome shotgun (WGS) entry which is preliminary data.</text>
</comment>
<dbReference type="Proteomes" id="UP000674938">
    <property type="component" value="Unassembled WGS sequence"/>
</dbReference>
<organism evidence="3 4">
    <name type="scientific">Vagococcus allomyrinae</name>
    <dbReference type="NCBI Taxonomy" id="2794353"/>
    <lineage>
        <taxon>Bacteria</taxon>
        <taxon>Bacillati</taxon>
        <taxon>Bacillota</taxon>
        <taxon>Bacilli</taxon>
        <taxon>Lactobacillales</taxon>
        <taxon>Enterococcaceae</taxon>
        <taxon>Vagococcus</taxon>
    </lineage>
</organism>
<evidence type="ECO:0000259" key="2">
    <source>
        <dbReference type="PROSITE" id="PS51096"/>
    </source>
</evidence>
<dbReference type="AlphaFoldDB" id="A0A940SW23"/>